<accession>A0A1D8GCZ1</accession>
<gene>
    <name evidence="2" type="ORF">Gferi_03780</name>
</gene>
<dbReference type="EMBL" id="CP017269">
    <property type="protein sequence ID" value="AOT68771.1"/>
    <property type="molecule type" value="Genomic_DNA"/>
</dbReference>
<evidence type="ECO:0000313" key="3">
    <source>
        <dbReference type="Proteomes" id="UP000095743"/>
    </source>
</evidence>
<organism evidence="2 3">
    <name type="scientific">Geosporobacter ferrireducens</name>
    <dbReference type="NCBI Taxonomy" id="1424294"/>
    <lineage>
        <taxon>Bacteria</taxon>
        <taxon>Bacillati</taxon>
        <taxon>Bacillota</taxon>
        <taxon>Clostridia</taxon>
        <taxon>Peptostreptococcales</taxon>
        <taxon>Thermotaleaceae</taxon>
        <taxon>Geosporobacter</taxon>
    </lineage>
</organism>
<evidence type="ECO:0000313" key="2">
    <source>
        <dbReference type="EMBL" id="AOT68771.1"/>
    </source>
</evidence>
<name>A0A1D8GCZ1_9FIRM</name>
<dbReference type="KEGG" id="gfe:Gferi_03780"/>
<dbReference type="AlphaFoldDB" id="A0A1D8GCZ1"/>
<keyword evidence="3" id="KW-1185">Reference proteome</keyword>
<evidence type="ECO:0000256" key="1">
    <source>
        <dbReference type="SAM" id="MobiDB-lite"/>
    </source>
</evidence>
<feature type="region of interest" description="Disordered" evidence="1">
    <location>
        <begin position="127"/>
        <end position="146"/>
    </location>
</feature>
<dbReference type="STRING" id="1424294.Gferi_03780"/>
<reference evidence="2 3" key="1">
    <citation type="submission" date="2016-09" db="EMBL/GenBank/DDBJ databases">
        <title>Genomic analysis reveals versatility of anaerobic energy metabolism of Geosporobacter ferrireducens IRF9 of phylum Firmicutes.</title>
        <authorList>
            <person name="Kim S.-J."/>
        </authorList>
    </citation>
    <scope>NUCLEOTIDE SEQUENCE [LARGE SCALE GENOMIC DNA]</scope>
    <source>
        <strain evidence="2 3">IRF9</strain>
    </source>
</reference>
<dbReference type="RefSeq" id="WP_069974338.1">
    <property type="nucleotide sequence ID" value="NZ_CP017269.1"/>
</dbReference>
<dbReference type="Proteomes" id="UP000095743">
    <property type="component" value="Chromosome"/>
</dbReference>
<proteinExistence type="predicted"/>
<sequence>MNNGDIVGKVHDSMYSQLQKKGVASPVQVLMDLGVLSAGDYESWRFGRVDYLERVCRVNLHKLTFIMKEIRAYARKNNLKASWTFYKQWGRKGKKPLAKLRFSKSGDENIEKMYATHYISPKRISERQRNGDNACDITTLPDTQTE</sequence>
<protein>
    <submittedName>
        <fullName evidence="2">Uncharacterized protein</fullName>
    </submittedName>
</protein>
<dbReference type="OrthoDB" id="2704004at2"/>